<sequence length="115" mass="13500">KRVRRDEEVVCYMDLGCFRDEGPFDYLDMLPSPPEEINTRFLLYTRERGEREKVIKPHNISTIFTSHFNTSRPTKLLIHGFGSSCHSVWIREMRVALLAMMDVNIICVNWHKGAE</sequence>
<gene>
    <name evidence="7" type="ORF">OTU49_007300</name>
</gene>
<feature type="domain" description="Lipase" evidence="6">
    <location>
        <begin position="10"/>
        <end position="114"/>
    </location>
</feature>
<dbReference type="Proteomes" id="UP001445076">
    <property type="component" value="Unassembled WGS sequence"/>
</dbReference>
<evidence type="ECO:0000256" key="1">
    <source>
        <dbReference type="ARBA" id="ARBA00004613"/>
    </source>
</evidence>
<evidence type="ECO:0000256" key="2">
    <source>
        <dbReference type="ARBA" id="ARBA00010701"/>
    </source>
</evidence>
<dbReference type="InterPro" id="IPR029058">
    <property type="entry name" value="AB_hydrolase_fold"/>
</dbReference>
<keyword evidence="3" id="KW-0964">Secreted</keyword>
<dbReference type="AlphaFoldDB" id="A0AAW0WIC6"/>
<keyword evidence="8" id="KW-1185">Reference proteome</keyword>
<dbReference type="PANTHER" id="PTHR11610:SF186">
    <property type="entry name" value="FI22312P1"/>
    <property type="match status" value="1"/>
</dbReference>
<evidence type="ECO:0000259" key="6">
    <source>
        <dbReference type="Pfam" id="PF00151"/>
    </source>
</evidence>
<dbReference type="GO" id="GO:0016042">
    <property type="term" value="P:lipid catabolic process"/>
    <property type="evidence" value="ECO:0007669"/>
    <property type="project" value="TreeGrafter"/>
</dbReference>
<evidence type="ECO:0000313" key="8">
    <source>
        <dbReference type="Proteomes" id="UP001445076"/>
    </source>
</evidence>
<protein>
    <recommendedName>
        <fullName evidence="6">Lipase domain-containing protein</fullName>
    </recommendedName>
</protein>
<comment type="similarity">
    <text evidence="2 5">Belongs to the AB hydrolase superfamily. Lipase family.</text>
</comment>
<accession>A0AAW0WIC6</accession>
<evidence type="ECO:0000313" key="7">
    <source>
        <dbReference type="EMBL" id="KAK8731852.1"/>
    </source>
</evidence>
<comment type="caution">
    <text evidence="7">The sequence shown here is derived from an EMBL/GenBank/DDBJ whole genome shotgun (WGS) entry which is preliminary data.</text>
</comment>
<evidence type="ECO:0000256" key="5">
    <source>
        <dbReference type="RuleBase" id="RU004262"/>
    </source>
</evidence>
<proteinExistence type="inferred from homology"/>
<dbReference type="PRINTS" id="PR00821">
    <property type="entry name" value="TAGLIPASE"/>
</dbReference>
<feature type="non-terminal residue" evidence="7">
    <location>
        <position position="1"/>
    </location>
</feature>
<evidence type="ECO:0000256" key="3">
    <source>
        <dbReference type="ARBA" id="ARBA00022525"/>
    </source>
</evidence>
<reference evidence="7 8" key="1">
    <citation type="journal article" date="2024" name="BMC Genomics">
        <title>Genome assembly of redclaw crayfish (Cherax quadricarinatus) provides insights into its immune adaptation and hypoxia tolerance.</title>
        <authorList>
            <person name="Liu Z."/>
            <person name="Zheng J."/>
            <person name="Li H."/>
            <person name="Fang K."/>
            <person name="Wang S."/>
            <person name="He J."/>
            <person name="Zhou D."/>
            <person name="Weng S."/>
            <person name="Chi M."/>
            <person name="Gu Z."/>
            <person name="He J."/>
            <person name="Li F."/>
            <person name="Wang M."/>
        </authorList>
    </citation>
    <scope>NUCLEOTIDE SEQUENCE [LARGE SCALE GENOMIC DNA]</scope>
    <source>
        <strain evidence="7">ZL_2023a</strain>
    </source>
</reference>
<dbReference type="EMBL" id="JARKIK010000059">
    <property type="protein sequence ID" value="KAK8731852.1"/>
    <property type="molecule type" value="Genomic_DNA"/>
</dbReference>
<keyword evidence="4" id="KW-1015">Disulfide bond</keyword>
<dbReference type="GO" id="GO:0004806">
    <property type="term" value="F:triacylglycerol lipase activity"/>
    <property type="evidence" value="ECO:0007669"/>
    <property type="project" value="InterPro"/>
</dbReference>
<evidence type="ECO:0000256" key="4">
    <source>
        <dbReference type="ARBA" id="ARBA00023157"/>
    </source>
</evidence>
<organism evidence="7 8">
    <name type="scientific">Cherax quadricarinatus</name>
    <name type="common">Australian red claw crayfish</name>
    <dbReference type="NCBI Taxonomy" id="27406"/>
    <lineage>
        <taxon>Eukaryota</taxon>
        <taxon>Metazoa</taxon>
        <taxon>Ecdysozoa</taxon>
        <taxon>Arthropoda</taxon>
        <taxon>Crustacea</taxon>
        <taxon>Multicrustacea</taxon>
        <taxon>Malacostraca</taxon>
        <taxon>Eumalacostraca</taxon>
        <taxon>Eucarida</taxon>
        <taxon>Decapoda</taxon>
        <taxon>Pleocyemata</taxon>
        <taxon>Astacidea</taxon>
        <taxon>Parastacoidea</taxon>
        <taxon>Parastacidae</taxon>
        <taxon>Cherax</taxon>
    </lineage>
</organism>
<dbReference type="InterPro" id="IPR013818">
    <property type="entry name" value="Lipase"/>
</dbReference>
<dbReference type="SUPFAM" id="SSF53474">
    <property type="entry name" value="alpha/beta-Hydrolases"/>
    <property type="match status" value="1"/>
</dbReference>
<dbReference type="PANTHER" id="PTHR11610">
    <property type="entry name" value="LIPASE"/>
    <property type="match status" value="1"/>
</dbReference>
<comment type="subcellular location">
    <subcellularLocation>
        <location evidence="1">Secreted</location>
    </subcellularLocation>
</comment>
<dbReference type="Gene3D" id="3.40.50.1820">
    <property type="entry name" value="alpha/beta hydrolase"/>
    <property type="match status" value="1"/>
</dbReference>
<feature type="non-terminal residue" evidence="7">
    <location>
        <position position="115"/>
    </location>
</feature>
<name>A0AAW0WIC6_CHEQU</name>
<dbReference type="InterPro" id="IPR002331">
    <property type="entry name" value="Lipase_panc"/>
</dbReference>
<dbReference type="Pfam" id="PF00151">
    <property type="entry name" value="Lipase"/>
    <property type="match status" value="1"/>
</dbReference>
<dbReference type="PRINTS" id="PR00823">
    <property type="entry name" value="PANCLIPASE"/>
</dbReference>
<dbReference type="InterPro" id="IPR000734">
    <property type="entry name" value="TAG_lipase"/>
</dbReference>
<dbReference type="GO" id="GO:0005615">
    <property type="term" value="C:extracellular space"/>
    <property type="evidence" value="ECO:0007669"/>
    <property type="project" value="TreeGrafter"/>
</dbReference>